<evidence type="ECO:0000256" key="7">
    <source>
        <dbReference type="ARBA" id="ARBA00022989"/>
    </source>
</evidence>
<comment type="catalytic activity">
    <reaction evidence="9">
        <text>Release of signal peptides from bacterial membrane prolipoproteins. Hydrolyzes -Xaa-Yaa-Zaa-|-(S,diacylglyceryl)Cys-, in which Xaa is hydrophobic (preferably Leu), and Yaa (Ala or Ser) and Zaa (Gly or Ala) have small, neutral side chains.</text>
        <dbReference type="EC" id="3.4.23.36"/>
    </reaction>
</comment>
<keyword evidence="3 9" id="KW-0645">Protease</keyword>
<evidence type="ECO:0000256" key="6">
    <source>
        <dbReference type="ARBA" id="ARBA00022801"/>
    </source>
</evidence>
<evidence type="ECO:0000256" key="10">
    <source>
        <dbReference type="RuleBase" id="RU004181"/>
    </source>
</evidence>
<feature type="transmembrane region" description="Helical" evidence="9">
    <location>
        <begin position="78"/>
        <end position="96"/>
    </location>
</feature>
<evidence type="ECO:0000256" key="8">
    <source>
        <dbReference type="ARBA" id="ARBA00023136"/>
    </source>
</evidence>
<evidence type="ECO:0000256" key="9">
    <source>
        <dbReference type="HAMAP-Rule" id="MF_00161"/>
    </source>
</evidence>
<evidence type="ECO:0000256" key="2">
    <source>
        <dbReference type="ARBA" id="ARBA00022475"/>
    </source>
</evidence>
<dbReference type="GO" id="GO:0005886">
    <property type="term" value="C:plasma membrane"/>
    <property type="evidence" value="ECO:0007669"/>
    <property type="project" value="UniProtKB-SubCell"/>
</dbReference>
<dbReference type="HAMAP" id="MF_00161">
    <property type="entry name" value="LspA"/>
    <property type="match status" value="1"/>
</dbReference>
<dbReference type="GO" id="GO:0006508">
    <property type="term" value="P:proteolysis"/>
    <property type="evidence" value="ECO:0007669"/>
    <property type="project" value="UniProtKB-KW"/>
</dbReference>
<comment type="function">
    <text evidence="9">This protein specifically catalyzes the removal of signal peptides from prolipoproteins.</text>
</comment>
<keyword evidence="11" id="KW-0449">Lipoprotein</keyword>
<organism evidence="11 13">
    <name type="scientific">Zhongshania aliphaticivorans</name>
    <dbReference type="NCBI Taxonomy" id="1470434"/>
    <lineage>
        <taxon>Bacteria</taxon>
        <taxon>Pseudomonadati</taxon>
        <taxon>Pseudomonadota</taxon>
        <taxon>Gammaproteobacteria</taxon>
        <taxon>Cellvibrionales</taxon>
        <taxon>Spongiibacteraceae</taxon>
        <taxon>Zhongshania</taxon>
    </lineage>
</organism>
<evidence type="ECO:0000256" key="4">
    <source>
        <dbReference type="ARBA" id="ARBA00022692"/>
    </source>
</evidence>
<proteinExistence type="inferred from homology"/>
<evidence type="ECO:0000256" key="5">
    <source>
        <dbReference type="ARBA" id="ARBA00022750"/>
    </source>
</evidence>
<comment type="subcellular location">
    <subcellularLocation>
        <location evidence="9">Cell membrane</location>
        <topology evidence="9">Multi-pass membrane protein</topology>
    </subcellularLocation>
</comment>
<comment type="pathway">
    <text evidence="9">Protein modification; lipoprotein biosynthesis (signal peptide cleavage).</text>
</comment>
<dbReference type="Pfam" id="PF01252">
    <property type="entry name" value="Peptidase_A8"/>
    <property type="match status" value="1"/>
</dbReference>
<dbReference type="OrthoDB" id="9810259at2"/>
<dbReference type="AlphaFoldDB" id="A0A5S9PXS2"/>
<reference evidence="13 14" key="1">
    <citation type="submission" date="2019-11" db="EMBL/GenBank/DDBJ databases">
        <authorList>
            <person name="Holert J."/>
        </authorList>
    </citation>
    <scope>NUCLEOTIDE SEQUENCE [LARGE SCALE GENOMIC DNA]</scope>
    <source>
        <strain evidence="12">BC3_2A</strain>
        <strain evidence="11">SB11_1A</strain>
    </source>
</reference>
<protein>
    <recommendedName>
        <fullName evidence="9">Lipoprotein signal peptidase</fullName>
        <ecNumber evidence="9">3.4.23.36</ecNumber>
    </recommendedName>
    <alternativeName>
        <fullName evidence="9">Prolipoprotein signal peptidase</fullName>
    </alternativeName>
    <alternativeName>
        <fullName evidence="9">Signal peptidase II</fullName>
        <shortName evidence="9">SPase II</shortName>
    </alternativeName>
</protein>
<feature type="active site" evidence="9">
    <location>
        <position position="149"/>
    </location>
</feature>
<dbReference type="GO" id="GO:0004190">
    <property type="term" value="F:aspartic-type endopeptidase activity"/>
    <property type="evidence" value="ECO:0007669"/>
    <property type="project" value="UniProtKB-UniRule"/>
</dbReference>
<evidence type="ECO:0000313" key="11">
    <source>
        <dbReference type="EMBL" id="CAA0109453.1"/>
    </source>
</evidence>
<dbReference type="EMBL" id="CACSIK010000003">
    <property type="protein sequence ID" value="CAA0109453.1"/>
    <property type="molecule type" value="Genomic_DNA"/>
</dbReference>
<keyword evidence="5 9" id="KW-0064">Aspartyl protease</keyword>
<dbReference type="NCBIfam" id="TIGR00077">
    <property type="entry name" value="lspA"/>
    <property type="match status" value="1"/>
</dbReference>
<dbReference type="EMBL" id="CACSIM010000006">
    <property type="protein sequence ID" value="CAA0117661.1"/>
    <property type="molecule type" value="Genomic_DNA"/>
</dbReference>
<dbReference type="Proteomes" id="UP000439591">
    <property type="component" value="Unassembled WGS sequence"/>
</dbReference>
<comment type="similarity">
    <text evidence="1 9 10">Belongs to the peptidase A8 family.</text>
</comment>
<gene>
    <name evidence="9 11" type="primary">lspA</name>
    <name evidence="11" type="ORF">IHBHHGIJ_03094</name>
    <name evidence="12" type="ORF">KFEGEMFD_03307</name>
</gene>
<dbReference type="RefSeq" id="WP_159269805.1">
    <property type="nucleotide sequence ID" value="NZ_CACSIK010000003.1"/>
</dbReference>
<dbReference type="Proteomes" id="UP000435877">
    <property type="component" value="Unassembled WGS sequence"/>
</dbReference>
<dbReference type="PANTHER" id="PTHR33695:SF1">
    <property type="entry name" value="LIPOPROTEIN SIGNAL PEPTIDASE"/>
    <property type="match status" value="1"/>
</dbReference>
<sequence>MHEPGVDSEVAAQRRSRVFWLLVAAVVIVCDQITKYFANTLLDYASPVEVLPVLNITLHYNPGAAFSFLSDAGGWQRWFFTVIALLVSGYICVWLMRLQRQQWLLSLALSLVLGGALGNLWDRIYFGHVVDFISVHWGASYFPTFNIADAGISVGACLLLLDMVINPESKKRPSAEWNDRDNDKY</sequence>
<dbReference type="UniPathway" id="UPA00665"/>
<feature type="transmembrane region" description="Helical" evidence="9">
    <location>
        <begin position="141"/>
        <end position="161"/>
    </location>
</feature>
<evidence type="ECO:0000256" key="3">
    <source>
        <dbReference type="ARBA" id="ARBA00022670"/>
    </source>
</evidence>
<evidence type="ECO:0000313" key="12">
    <source>
        <dbReference type="EMBL" id="CAA0117661.1"/>
    </source>
</evidence>
<keyword evidence="13" id="KW-1185">Reference proteome</keyword>
<name>A0A5S9PXS2_9GAMM</name>
<dbReference type="InterPro" id="IPR001872">
    <property type="entry name" value="Peptidase_A8"/>
</dbReference>
<evidence type="ECO:0000313" key="14">
    <source>
        <dbReference type="Proteomes" id="UP000439591"/>
    </source>
</evidence>
<keyword evidence="7 9" id="KW-1133">Transmembrane helix</keyword>
<evidence type="ECO:0000313" key="13">
    <source>
        <dbReference type="Proteomes" id="UP000435877"/>
    </source>
</evidence>
<evidence type="ECO:0000256" key="1">
    <source>
        <dbReference type="ARBA" id="ARBA00006139"/>
    </source>
</evidence>
<feature type="active site" evidence="9">
    <location>
        <position position="131"/>
    </location>
</feature>
<dbReference type="EC" id="3.4.23.36" evidence="9"/>
<feature type="transmembrane region" description="Helical" evidence="9">
    <location>
        <begin position="103"/>
        <end position="121"/>
    </location>
</feature>
<keyword evidence="6 9" id="KW-0378">Hydrolase</keyword>
<dbReference type="PRINTS" id="PR00781">
    <property type="entry name" value="LIPOSIGPTASE"/>
</dbReference>
<keyword evidence="4 9" id="KW-0812">Transmembrane</keyword>
<keyword evidence="8 9" id="KW-0472">Membrane</keyword>
<keyword evidence="2 9" id="KW-1003">Cell membrane</keyword>
<feature type="transmembrane region" description="Helical" evidence="9">
    <location>
        <begin position="18"/>
        <end position="38"/>
    </location>
</feature>
<accession>A0A5S9PXS2</accession>
<dbReference type="PANTHER" id="PTHR33695">
    <property type="entry name" value="LIPOPROTEIN SIGNAL PEPTIDASE"/>
    <property type="match status" value="1"/>
</dbReference>